<protein>
    <submittedName>
        <fullName evidence="2">M48 family metallopeptidase</fullName>
    </submittedName>
</protein>
<name>A0A7M2RL82_9FIRM</name>
<evidence type="ECO:0000313" key="3">
    <source>
        <dbReference type="Proteomes" id="UP000593601"/>
    </source>
</evidence>
<dbReference type="PANTHER" id="PTHR30399">
    <property type="entry name" value="UNCHARACTERIZED PROTEIN YGJP"/>
    <property type="match status" value="1"/>
</dbReference>
<evidence type="ECO:0000259" key="1">
    <source>
        <dbReference type="Pfam" id="PF01863"/>
    </source>
</evidence>
<dbReference type="Proteomes" id="UP000593601">
    <property type="component" value="Chromosome"/>
</dbReference>
<accession>A0A7M2RL82</accession>
<dbReference type="AlphaFoldDB" id="A0A7M2RL82"/>
<organism evidence="2 3">
    <name type="scientific">Blautia liquoris</name>
    <dbReference type="NCBI Taxonomy" id="2779518"/>
    <lineage>
        <taxon>Bacteria</taxon>
        <taxon>Bacillati</taxon>
        <taxon>Bacillota</taxon>
        <taxon>Clostridia</taxon>
        <taxon>Lachnospirales</taxon>
        <taxon>Lachnospiraceae</taxon>
        <taxon>Blautia</taxon>
    </lineage>
</organism>
<dbReference type="InterPro" id="IPR002725">
    <property type="entry name" value="YgjP-like_metallopeptidase"/>
</dbReference>
<evidence type="ECO:0000313" key="2">
    <source>
        <dbReference type="EMBL" id="QOV20898.1"/>
    </source>
</evidence>
<dbReference type="CDD" id="cd07344">
    <property type="entry name" value="M48_yhfN_like"/>
    <property type="match status" value="1"/>
</dbReference>
<dbReference type="Pfam" id="PF01863">
    <property type="entry name" value="YgjP-like"/>
    <property type="match status" value="1"/>
</dbReference>
<proteinExistence type="predicted"/>
<feature type="domain" description="YgjP-like metallopeptidase" evidence="1">
    <location>
        <begin position="50"/>
        <end position="159"/>
    </location>
</feature>
<dbReference type="EMBL" id="CP063304">
    <property type="protein sequence ID" value="QOV20898.1"/>
    <property type="molecule type" value="Genomic_DNA"/>
</dbReference>
<gene>
    <name evidence="2" type="ORF">INP51_02640</name>
</gene>
<sequence>MGLEVRRTGEVLARVPHSLTDQELKAFIMKNQEWIKKHVFLEMKEQTTTNATPLQELTTEEIKRIKQKFAARVSHYGKKMGVTWGRVTIRNQKTRWGSCSSKGNLNFNYQLYYLSDELLDYVVVHELAHRRHMNHSPQFWAEVEQYYPDYRESRRRLKEIRII</sequence>
<reference evidence="2 3" key="1">
    <citation type="submission" date="2020-10" db="EMBL/GenBank/DDBJ databases">
        <title>Blautia liquoris sp.nov., isolated from the mud in a fermentation cellar used for the production of Chinese strong-flavoured liquor.</title>
        <authorList>
            <person name="Lu L."/>
        </authorList>
    </citation>
    <scope>NUCLEOTIDE SEQUENCE [LARGE SCALE GENOMIC DNA]</scope>
    <source>
        <strain evidence="2 3">LZLJ-3</strain>
    </source>
</reference>
<dbReference type="KEGG" id="bliq:INP51_02640"/>
<keyword evidence="3" id="KW-1185">Reference proteome</keyword>
<dbReference type="PANTHER" id="PTHR30399:SF1">
    <property type="entry name" value="UTP PYROPHOSPHATASE"/>
    <property type="match status" value="1"/>
</dbReference>
<dbReference type="InterPro" id="IPR053136">
    <property type="entry name" value="UTP_pyrophosphatase-like"/>
</dbReference>
<dbReference type="Gene3D" id="3.30.2010.10">
    <property type="entry name" value="Metalloproteases ('zincins'), catalytic domain"/>
    <property type="match status" value="1"/>
</dbReference>